<sequence length="422" mass="45687">MKFKILLLFLGLISPLIVSSLPLDEDVDTESIDATTISASGVDEISTVTPTTMSTSTSAPITTTTTTTTSPSTTVPTLVVPDDAAAKTSPKVDLVCTTTRGKPGSCTTVSDCFTLLIPENGTVPVRNRILAEMLVEASGFCDNTPQARSDFTPTLLLCCPAQPDTNPGSFDLDAPEKEPDNVYDEMYKGKGCGYRNDSVKENRTAWAELIDEGPLTEEEMDKIVKGRKTKVGEYPYVVAMMNRGRQFCAHCVQHMTSADVKNLKLQIGDWDIYKKNDVKHEVRGAKAVKYHKGFSMKHLQHDIALLILDQPVTYSDTIQAVCLHSGTPNVADGKSRADVAGWGSLSEGGSQPSDLRAVTVRVITPADCDSGGPLTVDNKSQAKQIGVVSWGIGCGRYPGVYTRVDRYLSWINTNMVKGMGYQ</sequence>
<feature type="chain" id="PRO_5012668955" evidence="3">
    <location>
        <begin position="21"/>
        <end position="422"/>
    </location>
</feature>
<dbReference type="PANTHER" id="PTHR24252:SF7">
    <property type="entry name" value="HYALIN"/>
    <property type="match status" value="1"/>
</dbReference>
<comment type="caution">
    <text evidence="5">The sequence shown here is derived from an EMBL/GenBank/DDBJ whole genome shotgun (WGS) entry which is preliminary data.</text>
</comment>
<dbReference type="Gene3D" id="2.40.10.10">
    <property type="entry name" value="Trypsin-like serine proteases"/>
    <property type="match status" value="1"/>
</dbReference>
<evidence type="ECO:0000313" key="6">
    <source>
        <dbReference type="Proteomes" id="UP000198287"/>
    </source>
</evidence>
<dbReference type="PANTHER" id="PTHR24252">
    <property type="entry name" value="ACROSIN-RELATED"/>
    <property type="match status" value="1"/>
</dbReference>
<name>A0A226DDZ3_FOLCA</name>
<dbReference type="InterPro" id="IPR009003">
    <property type="entry name" value="Peptidase_S1_PA"/>
</dbReference>
<evidence type="ECO:0000256" key="3">
    <source>
        <dbReference type="SAM" id="SignalP"/>
    </source>
</evidence>
<dbReference type="OrthoDB" id="546450at2759"/>
<keyword evidence="6" id="KW-1185">Reference proteome</keyword>
<dbReference type="InterPro" id="IPR001254">
    <property type="entry name" value="Trypsin_dom"/>
</dbReference>
<dbReference type="Pfam" id="PF00089">
    <property type="entry name" value="Trypsin"/>
    <property type="match status" value="1"/>
</dbReference>
<evidence type="ECO:0000256" key="2">
    <source>
        <dbReference type="SAM" id="MobiDB-lite"/>
    </source>
</evidence>
<keyword evidence="5" id="KW-0378">Hydrolase</keyword>
<dbReference type="PROSITE" id="PS50240">
    <property type="entry name" value="TRYPSIN_DOM"/>
    <property type="match status" value="1"/>
</dbReference>
<dbReference type="AlphaFoldDB" id="A0A226DDZ3"/>
<dbReference type="SUPFAM" id="SSF50494">
    <property type="entry name" value="Trypsin-like serine proteases"/>
    <property type="match status" value="1"/>
</dbReference>
<feature type="signal peptide" evidence="3">
    <location>
        <begin position="1"/>
        <end position="20"/>
    </location>
</feature>
<dbReference type="STRING" id="158441.A0A226DDZ3"/>
<dbReference type="Proteomes" id="UP000198287">
    <property type="component" value="Unassembled WGS sequence"/>
</dbReference>
<proteinExistence type="predicted"/>
<evidence type="ECO:0000259" key="4">
    <source>
        <dbReference type="PROSITE" id="PS50240"/>
    </source>
</evidence>
<dbReference type="EMBL" id="LNIX01000024">
    <property type="protein sequence ID" value="OXA42927.1"/>
    <property type="molecule type" value="Genomic_DNA"/>
</dbReference>
<evidence type="ECO:0000256" key="1">
    <source>
        <dbReference type="ARBA" id="ARBA00023157"/>
    </source>
</evidence>
<reference evidence="5 6" key="1">
    <citation type="submission" date="2015-12" db="EMBL/GenBank/DDBJ databases">
        <title>The genome of Folsomia candida.</title>
        <authorList>
            <person name="Faddeeva A."/>
            <person name="Derks M.F."/>
            <person name="Anvar Y."/>
            <person name="Smit S."/>
            <person name="Van Straalen N."/>
            <person name="Roelofs D."/>
        </authorList>
    </citation>
    <scope>NUCLEOTIDE SEQUENCE [LARGE SCALE GENOMIC DNA]</scope>
    <source>
        <strain evidence="5 6">VU population</strain>
        <tissue evidence="5">Whole body</tissue>
    </source>
</reference>
<dbReference type="SMART" id="SM00020">
    <property type="entry name" value="Tryp_SPc"/>
    <property type="match status" value="1"/>
</dbReference>
<organism evidence="5 6">
    <name type="scientific">Folsomia candida</name>
    <name type="common">Springtail</name>
    <dbReference type="NCBI Taxonomy" id="158441"/>
    <lineage>
        <taxon>Eukaryota</taxon>
        <taxon>Metazoa</taxon>
        <taxon>Ecdysozoa</taxon>
        <taxon>Arthropoda</taxon>
        <taxon>Hexapoda</taxon>
        <taxon>Collembola</taxon>
        <taxon>Entomobryomorpha</taxon>
        <taxon>Isotomoidea</taxon>
        <taxon>Isotomidae</taxon>
        <taxon>Proisotominae</taxon>
        <taxon>Folsomia</taxon>
    </lineage>
</organism>
<evidence type="ECO:0000313" key="5">
    <source>
        <dbReference type="EMBL" id="OXA42927.1"/>
    </source>
</evidence>
<gene>
    <name evidence="5" type="ORF">Fcan01_22285</name>
</gene>
<keyword evidence="3" id="KW-0732">Signal</keyword>
<keyword evidence="5" id="KW-0645">Protease</keyword>
<keyword evidence="1" id="KW-1015">Disulfide bond</keyword>
<dbReference type="GO" id="GO:0006508">
    <property type="term" value="P:proteolysis"/>
    <property type="evidence" value="ECO:0007669"/>
    <property type="project" value="UniProtKB-KW"/>
</dbReference>
<dbReference type="InterPro" id="IPR043504">
    <property type="entry name" value="Peptidase_S1_PA_chymotrypsin"/>
</dbReference>
<feature type="region of interest" description="Disordered" evidence="2">
    <location>
        <begin position="49"/>
        <end position="76"/>
    </location>
</feature>
<dbReference type="OMA" id="AHCVQHM"/>
<protein>
    <submittedName>
        <fullName evidence="5">Vitellin-degrading protease</fullName>
    </submittedName>
</protein>
<dbReference type="CDD" id="cd00190">
    <property type="entry name" value="Tryp_SPc"/>
    <property type="match status" value="1"/>
</dbReference>
<feature type="domain" description="Peptidase S1" evidence="4">
    <location>
        <begin position="223"/>
        <end position="416"/>
    </location>
</feature>
<dbReference type="GO" id="GO:0004252">
    <property type="term" value="F:serine-type endopeptidase activity"/>
    <property type="evidence" value="ECO:0007669"/>
    <property type="project" value="InterPro"/>
</dbReference>
<accession>A0A226DDZ3</accession>